<dbReference type="Proteomes" id="UP000590511">
    <property type="component" value="Unassembled WGS sequence"/>
</dbReference>
<dbReference type="RefSeq" id="WP_188121769.1">
    <property type="nucleotide sequence ID" value="NZ_JACHNC010000001.1"/>
</dbReference>
<organism evidence="2 3">
    <name type="scientific">Actinoplanes lobatus</name>
    <dbReference type="NCBI Taxonomy" id="113568"/>
    <lineage>
        <taxon>Bacteria</taxon>
        <taxon>Bacillati</taxon>
        <taxon>Actinomycetota</taxon>
        <taxon>Actinomycetes</taxon>
        <taxon>Micromonosporales</taxon>
        <taxon>Micromonosporaceae</taxon>
        <taxon>Actinoplanes</taxon>
    </lineage>
</organism>
<gene>
    <name evidence="2" type="ORF">BJ964_003610</name>
</gene>
<sequence>MPGDHHRNHPPGATGVTAGSNAPDAWRPPPQPPTRRDRRDGREQRPGCLATTTATTRLA</sequence>
<comment type="caution">
    <text evidence="2">The sequence shown here is derived from an EMBL/GenBank/DDBJ whole genome shotgun (WGS) entry which is preliminary data.</text>
</comment>
<evidence type="ECO:0000256" key="1">
    <source>
        <dbReference type="SAM" id="MobiDB-lite"/>
    </source>
</evidence>
<reference evidence="2 3" key="1">
    <citation type="submission" date="2020-08" db="EMBL/GenBank/DDBJ databases">
        <title>Sequencing the genomes of 1000 actinobacteria strains.</title>
        <authorList>
            <person name="Klenk H.-P."/>
        </authorList>
    </citation>
    <scope>NUCLEOTIDE SEQUENCE [LARGE SCALE GENOMIC DNA]</scope>
    <source>
        <strain evidence="2 3">DSM 43150</strain>
    </source>
</reference>
<feature type="compositionally biased region" description="Low complexity" evidence="1">
    <location>
        <begin position="46"/>
        <end position="59"/>
    </location>
</feature>
<evidence type="ECO:0000313" key="3">
    <source>
        <dbReference type="Proteomes" id="UP000590511"/>
    </source>
</evidence>
<accession>A0A7W7MGJ1</accession>
<protein>
    <submittedName>
        <fullName evidence="2">Uncharacterized protein</fullName>
    </submittedName>
</protein>
<name>A0A7W7MGJ1_9ACTN</name>
<feature type="compositionally biased region" description="Basic and acidic residues" evidence="1">
    <location>
        <begin position="34"/>
        <end position="45"/>
    </location>
</feature>
<dbReference type="AlphaFoldDB" id="A0A7W7MGJ1"/>
<feature type="region of interest" description="Disordered" evidence="1">
    <location>
        <begin position="1"/>
        <end position="59"/>
    </location>
</feature>
<dbReference type="EMBL" id="JACHNC010000001">
    <property type="protein sequence ID" value="MBB4749449.1"/>
    <property type="molecule type" value="Genomic_DNA"/>
</dbReference>
<evidence type="ECO:0000313" key="2">
    <source>
        <dbReference type="EMBL" id="MBB4749449.1"/>
    </source>
</evidence>
<proteinExistence type="predicted"/>